<evidence type="ECO:0000313" key="2">
    <source>
        <dbReference type="Proteomes" id="UP000018720"/>
    </source>
</evidence>
<gene>
    <name evidence="1" type="ORF">LEP1GSC178_0080</name>
</gene>
<protein>
    <submittedName>
        <fullName evidence="1">Uncharacterized protein</fullName>
    </submittedName>
</protein>
<proteinExistence type="predicted"/>
<keyword evidence="2" id="KW-1185">Reference proteome</keyword>
<evidence type="ECO:0000313" key="1">
    <source>
        <dbReference type="EMBL" id="EJZ42314.1"/>
    </source>
</evidence>
<reference evidence="1 2" key="1">
    <citation type="submission" date="2012-08" db="EMBL/GenBank/DDBJ databases">
        <authorList>
            <person name="Harkins D.M."/>
            <person name="Durkin A.S."/>
            <person name="Selengut J.D."/>
            <person name="Sanka R."/>
            <person name="DePew J."/>
            <person name="Purushe J."/>
            <person name="Matthias M.A."/>
            <person name="Vinetz J.M."/>
            <person name="Sutton G.G."/>
            <person name="Nelson W.C."/>
            <person name="Fouts D.E."/>
        </authorList>
    </citation>
    <scope>NUCLEOTIDE SEQUENCE [LARGE SCALE GENOMIC DNA]</scope>
    <source>
        <strain evidence="1 2">MMD4847</strain>
    </source>
</reference>
<sequence>MSFQLNSIADLENKRATCIAALEVLYNLKKVTPFAFGDSFFF</sequence>
<organism evidence="1 2">
    <name type="scientific">Leptospira licerasiae str. MMD4847</name>
    <dbReference type="NCBI Taxonomy" id="1049971"/>
    <lineage>
        <taxon>Bacteria</taxon>
        <taxon>Pseudomonadati</taxon>
        <taxon>Spirochaetota</taxon>
        <taxon>Spirochaetia</taxon>
        <taxon>Leptospirales</taxon>
        <taxon>Leptospiraceae</taxon>
        <taxon>Leptospira</taxon>
    </lineage>
</organism>
<comment type="caution">
    <text evidence="1">The sequence shown here is derived from an EMBL/GenBank/DDBJ whole genome shotgun (WGS) entry which is preliminary data.</text>
</comment>
<name>A0ABN0H9S9_9LEPT</name>
<dbReference type="RefSeq" id="WP_008591874.1">
    <property type="nucleotide sequence ID" value="NZ_AHOM02000005.1"/>
</dbReference>
<dbReference type="Proteomes" id="UP000018720">
    <property type="component" value="Unassembled WGS sequence"/>
</dbReference>
<accession>A0ABN0H9S9</accession>
<dbReference type="EMBL" id="AHOM02000005">
    <property type="protein sequence ID" value="EJZ42314.1"/>
    <property type="molecule type" value="Genomic_DNA"/>
</dbReference>